<sequence length="575" mass="65082">MSQYAATARTLSRAPLVGKAISPALPTLGKAAPPYQSKWKRTAPVPLSGKNFLDVLFNRTPVIKQPGFLGRDECFAHEKALSHRIAPYRYYTGPLLQRVGCAQFEYQAQAAADFENRKNEKEEYFKVAQSLSGLHQEVADQTGVNAWEKVIGTLRALLPEYEIVRASEGPGKTYFSGNFRALNDSTCLHCDWTPYDAATEDWIINQVTHQAVFNLYMAPVKGGRTWVHDVEWSEECINFRDPDTYGYRDEIIHGRHNVIVKPEVGDLWFFNSRNMHQVEKVEPEPCPELGLPYRPRLCLSSFIGLLPEHKTGGPHIYPPGTPHAVSSSLPTWQSVIDFATAGRTDTIDYSYQRFLFCKPIRSLVERVRQRLQFDPYRLGCYIFPSSDDADDYDAQLQQRNIAVHHVRFRSPVPGPATSTLYLAFSALLVPHGFRADVMDIWVNLGTGITTRHAEYCLDHFDELISTSSLSRYTTLAEKMPDHNPYSEEWISRGALDLADLKDFIARLVTSAERGMSPVKAEDVFIFPNEMNAIYNASEAIALHKSVLTMLWRSWMFLLITLQLLASTIHLATQNA</sequence>
<comment type="caution">
    <text evidence="1">The sequence shown here is derived from an EMBL/GenBank/DDBJ whole genome shotgun (WGS) entry which is preliminary data.</text>
</comment>
<dbReference type="GO" id="GO:0003962">
    <property type="term" value="F:cystathionine gamma-synthase activity"/>
    <property type="evidence" value="ECO:0007669"/>
    <property type="project" value="TreeGrafter"/>
</dbReference>
<protein>
    <submittedName>
        <fullName evidence="1">Uncharacterized protein</fullName>
    </submittedName>
</protein>
<dbReference type="Proteomes" id="UP000562682">
    <property type="component" value="Unassembled WGS sequence"/>
</dbReference>
<accession>A0A8H6CWY0</accession>
<evidence type="ECO:0000313" key="2">
    <source>
        <dbReference type="Proteomes" id="UP000562682"/>
    </source>
</evidence>
<dbReference type="InterPro" id="IPR051750">
    <property type="entry name" value="Trans-sulfuration_enzymes"/>
</dbReference>
<dbReference type="AlphaFoldDB" id="A0A8H6CWY0"/>
<dbReference type="PANTHER" id="PTHR42699">
    <property type="match status" value="1"/>
</dbReference>
<reference evidence="1 2" key="1">
    <citation type="submission" date="2020-05" db="EMBL/GenBank/DDBJ databases">
        <title>Identification and distribution of gene clusters putatively required for synthesis of sphingolipid metabolism inhibitors in phylogenetically diverse species of the filamentous fungus Fusarium.</title>
        <authorList>
            <person name="Kim H.-S."/>
            <person name="Busman M."/>
            <person name="Brown D.W."/>
            <person name="Divon H."/>
            <person name="Uhlig S."/>
            <person name="Proctor R.H."/>
        </authorList>
    </citation>
    <scope>NUCLEOTIDE SEQUENCE [LARGE SCALE GENOMIC DNA]</scope>
    <source>
        <strain evidence="1 2">NRRL 25311</strain>
    </source>
</reference>
<dbReference type="PANTHER" id="PTHR42699:SF1">
    <property type="entry name" value="CYSTATHIONINE GAMMA-SYNTHASE-RELATED"/>
    <property type="match status" value="1"/>
</dbReference>
<organism evidence="1 2">
    <name type="scientific">Fusarium denticulatum</name>
    <dbReference type="NCBI Taxonomy" id="48507"/>
    <lineage>
        <taxon>Eukaryota</taxon>
        <taxon>Fungi</taxon>
        <taxon>Dikarya</taxon>
        <taxon>Ascomycota</taxon>
        <taxon>Pezizomycotina</taxon>
        <taxon>Sordariomycetes</taxon>
        <taxon>Hypocreomycetidae</taxon>
        <taxon>Hypocreales</taxon>
        <taxon>Nectriaceae</taxon>
        <taxon>Fusarium</taxon>
        <taxon>Fusarium fujikuroi species complex</taxon>
    </lineage>
</organism>
<gene>
    <name evidence="1" type="ORF">FDENT_537</name>
</gene>
<keyword evidence="2" id="KW-1185">Reference proteome</keyword>
<dbReference type="EMBL" id="JAAOAK010000012">
    <property type="protein sequence ID" value="KAF5695233.1"/>
    <property type="molecule type" value="Genomic_DNA"/>
</dbReference>
<proteinExistence type="predicted"/>
<name>A0A8H6CWY0_9HYPO</name>
<evidence type="ECO:0000313" key="1">
    <source>
        <dbReference type="EMBL" id="KAF5695233.1"/>
    </source>
</evidence>
<dbReference type="GO" id="GO:0019346">
    <property type="term" value="P:transsulfuration"/>
    <property type="evidence" value="ECO:0007669"/>
    <property type="project" value="TreeGrafter"/>
</dbReference>